<keyword evidence="5" id="KW-1185">Reference proteome</keyword>
<evidence type="ECO:0000256" key="3">
    <source>
        <dbReference type="PROSITE-ProRule" id="PRU00023"/>
    </source>
</evidence>
<evidence type="ECO:0000313" key="4">
    <source>
        <dbReference type="EMBL" id="KAK8073988.1"/>
    </source>
</evidence>
<dbReference type="RefSeq" id="XP_066718463.1">
    <property type="nucleotide sequence ID" value="XM_066856296.1"/>
</dbReference>
<evidence type="ECO:0008006" key="6">
    <source>
        <dbReference type="Google" id="ProtNLM"/>
    </source>
</evidence>
<feature type="repeat" description="ANK" evidence="3">
    <location>
        <begin position="361"/>
        <end position="395"/>
    </location>
</feature>
<evidence type="ECO:0000313" key="5">
    <source>
        <dbReference type="Proteomes" id="UP001480595"/>
    </source>
</evidence>
<dbReference type="InterPro" id="IPR002110">
    <property type="entry name" value="Ankyrin_rpt"/>
</dbReference>
<dbReference type="Pfam" id="PF00023">
    <property type="entry name" value="Ank"/>
    <property type="match status" value="1"/>
</dbReference>
<dbReference type="Proteomes" id="UP001480595">
    <property type="component" value="Unassembled WGS sequence"/>
</dbReference>
<gene>
    <name evidence="4" type="ORF">PG994_004887</name>
</gene>
<dbReference type="EMBL" id="JAQQWL010000005">
    <property type="protein sequence ID" value="KAK8073988.1"/>
    <property type="molecule type" value="Genomic_DNA"/>
</dbReference>
<dbReference type="Gene3D" id="1.25.40.20">
    <property type="entry name" value="Ankyrin repeat-containing domain"/>
    <property type="match status" value="3"/>
</dbReference>
<name>A0ABR1VRZ1_9PEZI</name>
<evidence type="ECO:0000256" key="1">
    <source>
        <dbReference type="ARBA" id="ARBA00022737"/>
    </source>
</evidence>
<dbReference type="SMART" id="SM00248">
    <property type="entry name" value="ANK"/>
    <property type="match status" value="7"/>
</dbReference>
<dbReference type="PANTHER" id="PTHR24126:SF14">
    <property type="entry name" value="ANK_REP_REGION DOMAIN-CONTAINING PROTEIN"/>
    <property type="match status" value="1"/>
</dbReference>
<keyword evidence="2 3" id="KW-0040">ANK repeat</keyword>
<reference evidence="4 5" key="1">
    <citation type="submission" date="2023-01" db="EMBL/GenBank/DDBJ databases">
        <title>Analysis of 21 Apiospora genomes using comparative genomics revels a genus with tremendous synthesis potential of carbohydrate active enzymes and secondary metabolites.</title>
        <authorList>
            <person name="Sorensen T."/>
        </authorList>
    </citation>
    <scope>NUCLEOTIDE SEQUENCE [LARGE SCALE GENOMIC DNA]</scope>
    <source>
        <strain evidence="4 5">CBS 135458</strain>
    </source>
</reference>
<dbReference type="PROSITE" id="PS50088">
    <property type="entry name" value="ANK_REPEAT"/>
    <property type="match status" value="4"/>
</dbReference>
<feature type="repeat" description="ANK" evidence="3">
    <location>
        <begin position="257"/>
        <end position="289"/>
    </location>
</feature>
<protein>
    <recommendedName>
        <fullName evidence="6">Ankyrin repeat protein</fullName>
    </recommendedName>
</protein>
<dbReference type="PANTHER" id="PTHR24126">
    <property type="entry name" value="ANKYRIN REPEAT, PH AND SEC7 DOMAIN CONTAINING PROTEIN SECG-RELATED"/>
    <property type="match status" value="1"/>
</dbReference>
<dbReference type="Pfam" id="PF12796">
    <property type="entry name" value="Ank_2"/>
    <property type="match status" value="2"/>
</dbReference>
<keyword evidence="1" id="KW-0677">Repeat</keyword>
<dbReference type="InterPro" id="IPR036770">
    <property type="entry name" value="Ankyrin_rpt-contain_sf"/>
</dbReference>
<evidence type="ECO:0000256" key="2">
    <source>
        <dbReference type="ARBA" id="ARBA00023043"/>
    </source>
</evidence>
<feature type="repeat" description="ANK" evidence="3">
    <location>
        <begin position="325"/>
        <end position="360"/>
    </location>
</feature>
<accession>A0ABR1VRZ1</accession>
<dbReference type="PROSITE" id="PS50297">
    <property type="entry name" value="ANK_REP_REGION"/>
    <property type="match status" value="1"/>
</dbReference>
<comment type="caution">
    <text evidence="4">The sequence shown here is derived from an EMBL/GenBank/DDBJ whole genome shotgun (WGS) entry which is preliminary data.</text>
</comment>
<dbReference type="GeneID" id="92089359"/>
<organism evidence="4 5">
    <name type="scientific">Apiospora phragmitis</name>
    <dbReference type="NCBI Taxonomy" id="2905665"/>
    <lineage>
        <taxon>Eukaryota</taxon>
        <taxon>Fungi</taxon>
        <taxon>Dikarya</taxon>
        <taxon>Ascomycota</taxon>
        <taxon>Pezizomycotina</taxon>
        <taxon>Sordariomycetes</taxon>
        <taxon>Xylariomycetidae</taxon>
        <taxon>Amphisphaeriales</taxon>
        <taxon>Apiosporaceae</taxon>
        <taxon>Apiospora</taxon>
    </lineage>
</organism>
<feature type="repeat" description="ANK" evidence="3">
    <location>
        <begin position="181"/>
        <end position="213"/>
    </location>
</feature>
<dbReference type="SUPFAM" id="SSF48403">
    <property type="entry name" value="Ankyrin repeat"/>
    <property type="match status" value="1"/>
</dbReference>
<proteinExistence type="predicted"/>
<sequence length="453" mass="49111">MTGVNFGILDEKVVPDTSSSLDDPRERAETIQANHRDMARFRGADDPNYVKVGGELKTIVKSLSCTTPSLTDQEKYSLATLSLPAMIQRQQNIHDALANTCEWCQTSIEYQNWSSRQNVKADHGLLWVKECLAEGADPDDSGSTLHSAPLIATVSQSEEASTRLVKALLHHGANVNAQDPDGRAATLICFRRGYFKLAQLLVDSGANVDIPDSSGVTPLHIVANMKPEGGSKGKPECSATLRQLLEKNPGLDARTQSGSTPLHFAAASANHVAASLLLDHGASVDLHDFDGPPLLHAVCSPRNEAADPCKLLLSRGADAAFRDKKKRTFLHHAAYSSLVSSGAVLRCLIEAGVEVNAVDHLGQTALHRAAERVGDITMLLRALVDSGCDVSLRDAMRQTALDVRRNFHGTMSDEEKRLLQGYSSDNLSLPIRPVQAQFSWDGYMDSITRIFSD</sequence>